<dbReference type="Gene3D" id="3.40.50.300">
    <property type="entry name" value="P-loop containing nucleotide triphosphate hydrolases"/>
    <property type="match status" value="1"/>
</dbReference>
<evidence type="ECO:0000256" key="3">
    <source>
        <dbReference type="SAM" id="MobiDB-lite"/>
    </source>
</evidence>
<gene>
    <name evidence="5" type="ORF">HDA36_002848</name>
</gene>
<feature type="region of interest" description="Disordered" evidence="3">
    <location>
        <begin position="235"/>
        <end position="263"/>
    </location>
</feature>
<evidence type="ECO:0000313" key="6">
    <source>
        <dbReference type="Proteomes" id="UP000572635"/>
    </source>
</evidence>
<proteinExistence type="inferred from homology"/>
<sequence>MRRATGALVDADGLELRTGEGPVFSRIGFTAEPGSLTVFEADAGGGRTALLLALGGRMRPTSGALRVDGYELPRQARRARRIAALALASGVNDLDERLRVSEHMAERLLLRFRPAPASVSEPALAEAGLAGLDLRTLVKDLSALERRRLGVALALLEEPRLLLVDDADAGLGERNRRAFWSLLRDLAGTGLTVIAACADARGAGDGVAVHPVHRPPRRARAVKPLARSVLNALRPGAQTKGRHSRGGDTEPLALGEIFPRAEE</sequence>
<dbReference type="InterPro" id="IPR003439">
    <property type="entry name" value="ABC_transporter-like_ATP-bd"/>
</dbReference>
<evidence type="ECO:0000256" key="2">
    <source>
        <dbReference type="ARBA" id="ARBA00022448"/>
    </source>
</evidence>
<accession>A0A7W8QML0</accession>
<keyword evidence="2" id="KW-0813">Transport</keyword>
<feature type="domain" description="ABC transporter" evidence="4">
    <location>
        <begin position="9"/>
        <end position="259"/>
    </location>
</feature>
<dbReference type="PANTHER" id="PTHR43335">
    <property type="entry name" value="ABC TRANSPORTER, ATP-BINDING PROTEIN"/>
    <property type="match status" value="1"/>
</dbReference>
<name>A0A7W8QML0_9ACTN</name>
<dbReference type="CDD" id="cd00267">
    <property type="entry name" value="ABC_ATPase"/>
    <property type="match status" value="1"/>
</dbReference>
<protein>
    <submittedName>
        <fullName evidence="5">ABC-type multidrug transport system ATPase subunit</fullName>
    </submittedName>
</protein>
<dbReference type="GO" id="GO:0005524">
    <property type="term" value="F:ATP binding"/>
    <property type="evidence" value="ECO:0007669"/>
    <property type="project" value="InterPro"/>
</dbReference>
<dbReference type="GO" id="GO:0016887">
    <property type="term" value="F:ATP hydrolysis activity"/>
    <property type="evidence" value="ECO:0007669"/>
    <property type="project" value="InterPro"/>
</dbReference>
<keyword evidence="6" id="KW-1185">Reference proteome</keyword>
<evidence type="ECO:0000256" key="1">
    <source>
        <dbReference type="ARBA" id="ARBA00005417"/>
    </source>
</evidence>
<dbReference type="PANTHER" id="PTHR43335:SF4">
    <property type="entry name" value="ABC TRANSPORTER, ATP-BINDING PROTEIN"/>
    <property type="match status" value="1"/>
</dbReference>
<comment type="similarity">
    <text evidence="1">Belongs to the ABC transporter superfamily.</text>
</comment>
<dbReference type="RefSeq" id="WP_184392287.1">
    <property type="nucleotide sequence ID" value="NZ_BAAAJD010000186.1"/>
</dbReference>
<dbReference type="InterPro" id="IPR027417">
    <property type="entry name" value="P-loop_NTPase"/>
</dbReference>
<comment type="caution">
    <text evidence="5">The sequence shown here is derived from an EMBL/GenBank/DDBJ whole genome shotgun (WGS) entry which is preliminary data.</text>
</comment>
<dbReference type="Pfam" id="PF00005">
    <property type="entry name" value="ABC_tran"/>
    <property type="match status" value="1"/>
</dbReference>
<dbReference type="SUPFAM" id="SSF52540">
    <property type="entry name" value="P-loop containing nucleoside triphosphate hydrolases"/>
    <property type="match status" value="1"/>
</dbReference>
<evidence type="ECO:0000259" key="4">
    <source>
        <dbReference type="PROSITE" id="PS50893"/>
    </source>
</evidence>
<reference evidence="5 6" key="1">
    <citation type="submission" date="2020-08" db="EMBL/GenBank/DDBJ databases">
        <title>Sequencing the genomes of 1000 actinobacteria strains.</title>
        <authorList>
            <person name="Klenk H.-P."/>
        </authorList>
    </citation>
    <scope>NUCLEOTIDE SEQUENCE [LARGE SCALE GENOMIC DNA]</scope>
    <source>
        <strain evidence="5 6">DSM 44551</strain>
    </source>
</reference>
<dbReference type="Proteomes" id="UP000572635">
    <property type="component" value="Unassembled WGS sequence"/>
</dbReference>
<dbReference type="AlphaFoldDB" id="A0A7W8QML0"/>
<organism evidence="5 6">
    <name type="scientific">Nocardiopsis composta</name>
    <dbReference type="NCBI Taxonomy" id="157465"/>
    <lineage>
        <taxon>Bacteria</taxon>
        <taxon>Bacillati</taxon>
        <taxon>Actinomycetota</taxon>
        <taxon>Actinomycetes</taxon>
        <taxon>Streptosporangiales</taxon>
        <taxon>Nocardiopsidaceae</taxon>
        <taxon>Nocardiopsis</taxon>
    </lineage>
</organism>
<evidence type="ECO:0000313" key="5">
    <source>
        <dbReference type="EMBL" id="MBB5432764.1"/>
    </source>
</evidence>
<dbReference type="PROSITE" id="PS50893">
    <property type="entry name" value="ABC_TRANSPORTER_2"/>
    <property type="match status" value="1"/>
</dbReference>
<dbReference type="EMBL" id="JACHDB010000001">
    <property type="protein sequence ID" value="MBB5432764.1"/>
    <property type="molecule type" value="Genomic_DNA"/>
</dbReference>